<dbReference type="Gene3D" id="1.25.40.10">
    <property type="entry name" value="Tetratricopeptide repeat domain"/>
    <property type="match status" value="1"/>
</dbReference>
<feature type="repeat" description="TPR" evidence="1">
    <location>
        <begin position="293"/>
        <end position="326"/>
    </location>
</feature>
<dbReference type="SMART" id="SM00028">
    <property type="entry name" value="TPR"/>
    <property type="match status" value="3"/>
</dbReference>
<dbReference type="Proteomes" id="UP000032160">
    <property type="component" value="Chromosome I"/>
</dbReference>
<keyword evidence="2" id="KW-0472">Membrane</keyword>
<dbReference type="Pfam" id="PF13432">
    <property type="entry name" value="TPR_16"/>
    <property type="match status" value="1"/>
</dbReference>
<dbReference type="STRING" id="1458461.BN1012_Phect763"/>
<dbReference type="HOGENOM" id="CLU_019981_4_1_5"/>
<keyword evidence="4" id="KW-1185">Reference proteome</keyword>
<dbReference type="GO" id="GO:0004016">
    <property type="term" value="F:adenylate cyclase activity"/>
    <property type="evidence" value="ECO:0007669"/>
    <property type="project" value="UniProtKB-EC"/>
</dbReference>
<dbReference type="Gene3D" id="3.40.50.10070">
    <property type="entry name" value="TolB, N-terminal domain"/>
    <property type="match status" value="1"/>
</dbReference>
<dbReference type="RefSeq" id="WP_052535168.1">
    <property type="nucleotide sequence ID" value="NZ_HG966617.1"/>
</dbReference>
<organism evidence="3 4">
    <name type="scientific">Candidatus Phaeomarinibacter ectocarpi</name>
    <dbReference type="NCBI Taxonomy" id="1458461"/>
    <lineage>
        <taxon>Bacteria</taxon>
        <taxon>Pseudomonadati</taxon>
        <taxon>Pseudomonadota</taxon>
        <taxon>Alphaproteobacteria</taxon>
        <taxon>Hyphomicrobiales</taxon>
        <taxon>Parvibaculaceae</taxon>
        <taxon>Candidatus Phaeomarinibacter</taxon>
    </lineage>
</organism>
<feature type="repeat" description="TPR" evidence="1">
    <location>
        <begin position="327"/>
        <end position="360"/>
    </location>
</feature>
<dbReference type="InterPro" id="IPR019734">
    <property type="entry name" value="TPR_rpt"/>
</dbReference>
<keyword evidence="2" id="KW-1133">Transmembrane helix</keyword>
<keyword evidence="2" id="KW-0812">Transmembrane</keyword>
<dbReference type="AlphaFoldDB" id="X5MCA5"/>
<proteinExistence type="predicted"/>
<dbReference type="SUPFAM" id="SSF52964">
    <property type="entry name" value="TolB, N-terminal domain"/>
    <property type="match status" value="1"/>
</dbReference>
<keyword evidence="3" id="KW-0456">Lyase</keyword>
<accession>X5MCA5</accession>
<dbReference type="PANTHER" id="PTHR12558:SF33">
    <property type="entry name" value="BLL7664 PROTEIN"/>
    <property type="match status" value="1"/>
</dbReference>
<reference evidence="3 4" key="1">
    <citation type="journal article" date="2014" name="Front. Genet.">
        <title>Genome and metabolic network of "Candidatus Phaeomarinobacter ectocarpi" Ec32, a new candidate genus of Alphaproteobacteria frequently associated with brown algae.</title>
        <authorList>
            <person name="Dittami S.M."/>
            <person name="Barbeyron T."/>
            <person name="Boyen C."/>
            <person name="Cambefort J."/>
            <person name="Collet G."/>
            <person name="Delage L."/>
            <person name="Gobet A."/>
            <person name="Groisillier A."/>
            <person name="Leblanc C."/>
            <person name="Michel G."/>
            <person name="Scornet D."/>
            <person name="Siegel A."/>
            <person name="Tapia J.E."/>
            <person name="Tonon T."/>
        </authorList>
    </citation>
    <scope>NUCLEOTIDE SEQUENCE [LARGE SCALE GENOMIC DNA]</scope>
    <source>
        <strain evidence="3 4">Ec32</strain>
    </source>
</reference>
<evidence type="ECO:0000313" key="4">
    <source>
        <dbReference type="Proteomes" id="UP000032160"/>
    </source>
</evidence>
<name>X5MCA5_9HYPH</name>
<evidence type="ECO:0000256" key="2">
    <source>
        <dbReference type="SAM" id="Phobius"/>
    </source>
</evidence>
<dbReference type="EC" id="4.6.1.1" evidence="3"/>
<sequence>MTAILDWLNEYESALSAIAALILIGTVAATVGRNWLVNNRKTSAGLGASAASSPGAQQPNPVTDRPSIAVLPFENTSGDPSKEAVADGLTTEIIAGLSANRHLFVIARNSCFTYKGRSVDVREVSRELGVRYVLEGTVRTRDDRVRVSAQLIDATNGATTWSQRFDVPIEDIFELDDIVTADIVAALIPELRRAEAARARENPVGLDIWSRVNAAWLDLQNDLANQANAKDVIKRLEAILEEAPEFALAHGVLAHAYSLAFQLGDEETKSTQDLKAKTNHHIQQAITLDPDDPAIRHLAGAALSNYRESDEARRSYQKALDLNPDYAPALGSLGVSLVYAGRTQEAIEHIERALRLSPREPQAYHWQSHLALAHNVLGNPSLALDYAKTAYERRPTMMGRVSLLMAHALLGNTSEARAFADELKSVMSSALTRASYTDLLNQLVVDQKRYGEVREAIEPYLNDEYESAAQTDA</sequence>
<feature type="transmembrane region" description="Helical" evidence="2">
    <location>
        <begin position="14"/>
        <end position="36"/>
    </location>
</feature>
<dbReference type="EMBL" id="HG966617">
    <property type="protein sequence ID" value="CDO58977.1"/>
    <property type="molecule type" value="Genomic_DNA"/>
</dbReference>
<keyword evidence="1" id="KW-0802">TPR repeat</keyword>
<dbReference type="OrthoDB" id="9807521at2"/>
<evidence type="ECO:0000256" key="1">
    <source>
        <dbReference type="PROSITE-ProRule" id="PRU00339"/>
    </source>
</evidence>
<dbReference type="KEGG" id="pect:BN1012_Phect763"/>
<gene>
    <name evidence="3" type="ORF">BN1012_Phect763</name>
</gene>
<dbReference type="InterPro" id="IPR011990">
    <property type="entry name" value="TPR-like_helical_dom_sf"/>
</dbReference>
<dbReference type="PANTHER" id="PTHR12558">
    <property type="entry name" value="CELL DIVISION CYCLE 16,23,27"/>
    <property type="match status" value="1"/>
</dbReference>
<evidence type="ECO:0000313" key="3">
    <source>
        <dbReference type="EMBL" id="CDO58977.1"/>
    </source>
</evidence>
<dbReference type="PROSITE" id="PS50005">
    <property type="entry name" value="TPR"/>
    <property type="match status" value="2"/>
</dbReference>
<dbReference type="SUPFAM" id="SSF48452">
    <property type="entry name" value="TPR-like"/>
    <property type="match status" value="1"/>
</dbReference>
<protein>
    <submittedName>
        <fullName evidence="3">Adenylate cyclase</fullName>
        <ecNumber evidence="3">4.6.1.1</ecNumber>
    </submittedName>
</protein>